<dbReference type="Proteomes" id="UP000585474">
    <property type="component" value="Unassembled WGS sequence"/>
</dbReference>
<dbReference type="AlphaFoldDB" id="A0A7J0H976"/>
<accession>A0A7J0H976</accession>
<keyword evidence="2" id="KW-1185">Reference proteome</keyword>
<sequence length="111" mass="12259">MTTLLLSGRPWQPFVWQTLFDIRLPLSDLTESLVSWIWPEKGSASPVSVSLSPPKFHQSFPNLVEGSSAQILDCEALLANQRFIRGSSEAKACPIFACDALLRWSLPSASL</sequence>
<evidence type="ECO:0000313" key="2">
    <source>
        <dbReference type="Proteomes" id="UP000585474"/>
    </source>
</evidence>
<reference evidence="1 2" key="1">
    <citation type="submission" date="2019-07" db="EMBL/GenBank/DDBJ databases">
        <title>De Novo Assembly of kiwifruit Actinidia rufa.</title>
        <authorList>
            <person name="Sugita-Konishi S."/>
            <person name="Sato K."/>
            <person name="Mori E."/>
            <person name="Abe Y."/>
            <person name="Kisaki G."/>
            <person name="Hamano K."/>
            <person name="Suezawa K."/>
            <person name="Otani M."/>
            <person name="Fukuda T."/>
            <person name="Manabe T."/>
            <person name="Gomi K."/>
            <person name="Tabuchi M."/>
            <person name="Akimitsu K."/>
            <person name="Kataoka I."/>
        </authorList>
    </citation>
    <scope>NUCLEOTIDE SEQUENCE [LARGE SCALE GENOMIC DNA]</scope>
    <source>
        <strain evidence="2">cv. Fuchu</strain>
    </source>
</reference>
<dbReference type="EMBL" id="BJWL01000028">
    <property type="protein sequence ID" value="GFZ19619.1"/>
    <property type="molecule type" value="Genomic_DNA"/>
</dbReference>
<gene>
    <name evidence="1" type="ORF">Acr_28g0003240</name>
</gene>
<comment type="caution">
    <text evidence="1">The sequence shown here is derived from an EMBL/GenBank/DDBJ whole genome shotgun (WGS) entry which is preliminary data.</text>
</comment>
<organism evidence="1 2">
    <name type="scientific">Actinidia rufa</name>
    <dbReference type="NCBI Taxonomy" id="165716"/>
    <lineage>
        <taxon>Eukaryota</taxon>
        <taxon>Viridiplantae</taxon>
        <taxon>Streptophyta</taxon>
        <taxon>Embryophyta</taxon>
        <taxon>Tracheophyta</taxon>
        <taxon>Spermatophyta</taxon>
        <taxon>Magnoliopsida</taxon>
        <taxon>eudicotyledons</taxon>
        <taxon>Gunneridae</taxon>
        <taxon>Pentapetalae</taxon>
        <taxon>asterids</taxon>
        <taxon>Ericales</taxon>
        <taxon>Actinidiaceae</taxon>
        <taxon>Actinidia</taxon>
    </lineage>
</organism>
<proteinExistence type="predicted"/>
<evidence type="ECO:0000313" key="1">
    <source>
        <dbReference type="EMBL" id="GFZ19619.1"/>
    </source>
</evidence>
<name>A0A7J0H976_9ERIC</name>
<protein>
    <submittedName>
        <fullName evidence="1">Uncharacterized protein</fullName>
    </submittedName>
</protein>